<accession>A0A923DZC8</accession>
<evidence type="ECO:0000313" key="3">
    <source>
        <dbReference type="Proteomes" id="UP000601055"/>
    </source>
</evidence>
<protein>
    <submittedName>
        <fullName evidence="2">Uncharacterized protein</fullName>
    </submittedName>
</protein>
<name>A0A923DZC8_9SPHI</name>
<dbReference type="AlphaFoldDB" id="A0A923DZC8"/>
<dbReference type="Proteomes" id="UP000601055">
    <property type="component" value="Unassembled WGS sequence"/>
</dbReference>
<evidence type="ECO:0000256" key="1">
    <source>
        <dbReference type="SAM" id="SignalP"/>
    </source>
</evidence>
<keyword evidence="3" id="KW-1185">Reference proteome</keyword>
<feature type="chain" id="PRO_5037249281" evidence="1">
    <location>
        <begin position="19"/>
        <end position="176"/>
    </location>
</feature>
<proteinExistence type="predicted"/>
<organism evidence="2 3">
    <name type="scientific">Pedobacter planticolens</name>
    <dbReference type="NCBI Taxonomy" id="2679964"/>
    <lineage>
        <taxon>Bacteria</taxon>
        <taxon>Pseudomonadati</taxon>
        <taxon>Bacteroidota</taxon>
        <taxon>Sphingobacteriia</taxon>
        <taxon>Sphingobacteriales</taxon>
        <taxon>Sphingobacteriaceae</taxon>
        <taxon>Pedobacter</taxon>
    </lineage>
</organism>
<evidence type="ECO:0000313" key="2">
    <source>
        <dbReference type="EMBL" id="MBB2146884.1"/>
    </source>
</evidence>
<comment type="caution">
    <text evidence="2">The sequence shown here is derived from an EMBL/GenBank/DDBJ whole genome shotgun (WGS) entry which is preliminary data.</text>
</comment>
<gene>
    <name evidence="2" type="ORF">GM921_15375</name>
</gene>
<dbReference type="RefSeq" id="WP_182923521.1">
    <property type="nucleotide sequence ID" value="NZ_WNXD01000002.1"/>
</dbReference>
<feature type="signal peptide" evidence="1">
    <location>
        <begin position="1"/>
        <end position="18"/>
    </location>
</feature>
<sequence length="176" mass="19330">MKSLLLFCCIFIALSAKAQYKLVFINADSSKTIIVKQKDLARLSYNGYMKQPQEVEGIISMVTDSTISLSPRKKLFKKRQEAQTIRTRDITGFRRYSSFRPAGEIIYGVASVGITGAVSAIISKGSVPTALTFLSAAGTATVTTAIKGMFLSHKVKNHLGKEWTIRIQPDQPQPAN</sequence>
<dbReference type="EMBL" id="WNXD01000002">
    <property type="protein sequence ID" value="MBB2146884.1"/>
    <property type="molecule type" value="Genomic_DNA"/>
</dbReference>
<reference evidence="2" key="1">
    <citation type="submission" date="2019-11" db="EMBL/GenBank/DDBJ databases">
        <title>Description of Pedobacter sp. LMG 31464T.</title>
        <authorList>
            <person name="Carlier A."/>
            <person name="Qi S."/>
            <person name="Vandamme P."/>
        </authorList>
    </citation>
    <scope>NUCLEOTIDE SEQUENCE</scope>
    <source>
        <strain evidence="2">LMG 31464</strain>
    </source>
</reference>
<keyword evidence="1" id="KW-0732">Signal</keyword>